<feature type="compositionally biased region" description="Polar residues" evidence="1">
    <location>
        <begin position="118"/>
        <end position="136"/>
    </location>
</feature>
<dbReference type="Proteomes" id="UP000240830">
    <property type="component" value="Unassembled WGS sequence"/>
</dbReference>
<sequence length="424" mass="48370">MLSSYRWAIRTLFAISLITCALLSQRVFRTFKLESTVLRYGRGAGAPRRNPQNVEIPRDAINVEPLRSAPPEQKDEAKLDIPKTITQLSVDDLQATNKSLVDNVTTANQLLVDDAETTKQPSVEPQNSATTDQPSDASKGDILMDGRHAVPQRLKDVVIPFNAAQAERMVEHFKTWLTHPPCPAEPFHVPPTTEGYEFYANNPDVGRNITLTLALSGTTDKKIRNFLLSRYQELPAGIRSCFREARVVFANFTGDDDSYFNGSRNMVEAMMLNKFGLKDPFYVLYIEPDCLPVRNYWLSALDAMTRPPADTFWIKGSLYRGGSIEVQRMELYARHLNGNAIYNIGDKDFLQFHFSKVAKQVSNIGYDTDRYQYFINHPYEVLPLQHRFQYSDVVQNMWHFDFSKRLLAVKSPLTYIVHGGFPRE</sequence>
<feature type="region of interest" description="Disordered" evidence="1">
    <location>
        <begin position="43"/>
        <end position="77"/>
    </location>
</feature>
<evidence type="ECO:0000313" key="3">
    <source>
        <dbReference type="Proteomes" id="UP000240830"/>
    </source>
</evidence>
<evidence type="ECO:0000313" key="2">
    <source>
        <dbReference type="EMBL" id="PJF17653.1"/>
    </source>
</evidence>
<evidence type="ECO:0000256" key="1">
    <source>
        <dbReference type="SAM" id="MobiDB-lite"/>
    </source>
</evidence>
<name>A0A2H9TIS9_9FUNG</name>
<comment type="caution">
    <text evidence="2">The sequence shown here is derived from an EMBL/GenBank/DDBJ whole genome shotgun (WGS) entry which is preliminary data.</text>
</comment>
<proteinExistence type="predicted"/>
<dbReference type="EMBL" id="MTSL01000168">
    <property type="protein sequence ID" value="PJF17653.1"/>
    <property type="molecule type" value="Genomic_DNA"/>
</dbReference>
<protein>
    <submittedName>
        <fullName evidence="2">Uncharacterized protein</fullName>
    </submittedName>
</protein>
<keyword evidence="3" id="KW-1185">Reference proteome</keyword>
<accession>A0A2H9TIS9</accession>
<feature type="region of interest" description="Disordered" evidence="1">
    <location>
        <begin position="117"/>
        <end position="141"/>
    </location>
</feature>
<reference evidence="2 3" key="1">
    <citation type="submission" date="2016-10" db="EMBL/GenBank/DDBJ databases">
        <title>The genome of Paramicrosporidium saccamoebae is the missing link in understanding Cryptomycota and Microsporidia evolution.</title>
        <authorList>
            <person name="Quandt C.A."/>
            <person name="Beaudet D."/>
            <person name="Corsaro D."/>
            <person name="Michel R."/>
            <person name="Corradi N."/>
            <person name="James T."/>
        </authorList>
    </citation>
    <scope>NUCLEOTIDE SEQUENCE [LARGE SCALE GENOMIC DNA]</scope>
    <source>
        <strain evidence="2 3">KSL3</strain>
    </source>
</reference>
<organism evidence="2 3">
    <name type="scientific">Paramicrosporidium saccamoebae</name>
    <dbReference type="NCBI Taxonomy" id="1246581"/>
    <lineage>
        <taxon>Eukaryota</taxon>
        <taxon>Fungi</taxon>
        <taxon>Fungi incertae sedis</taxon>
        <taxon>Cryptomycota</taxon>
        <taxon>Cryptomycota incertae sedis</taxon>
        <taxon>Paramicrosporidium</taxon>
    </lineage>
</organism>
<dbReference type="OrthoDB" id="540503at2759"/>
<dbReference type="AlphaFoldDB" id="A0A2H9TIS9"/>
<gene>
    <name evidence="2" type="ORF">PSACC_02547</name>
</gene>